<protein>
    <submittedName>
        <fullName evidence="5">Transcriptional regulator, AraC family</fullName>
    </submittedName>
</protein>
<dbReference type="InterPro" id="IPR020449">
    <property type="entry name" value="Tscrpt_reg_AraC-type_HTH"/>
</dbReference>
<keyword evidence="1" id="KW-0805">Transcription regulation</keyword>
<reference evidence="5" key="1">
    <citation type="submission" date="2015-10" db="EMBL/GenBank/DDBJ databases">
        <authorList>
            <person name="Gilbert D.G."/>
        </authorList>
    </citation>
    <scope>NUCLEOTIDE SEQUENCE</scope>
</reference>
<keyword evidence="3" id="KW-0804">Transcription</keyword>
<dbReference type="InterPro" id="IPR018060">
    <property type="entry name" value="HTH_AraC"/>
</dbReference>
<evidence type="ECO:0000256" key="3">
    <source>
        <dbReference type="ARBA" id="ARBA00023163"/>
    </source>
</evidence>
<organism evidence="5">
    <name type="scientific">hydrothermal vent metagenome</name>
    <dbReference type="NCBI Taxonomy" id="652676"/>
    <lineage>
        <taxon>unclassified sequences</taxon>
        <taxon>metagenomes</taxon>
        <taxon>ecological metagenomes</taxon>
    </lineage>
</organism>
<dbReference type="InterPro" id="IPR050204">
    <property type="entry name" value="AraC_XylS_family_regulators"/>
</dbReference>
<evidence type="ECO:0000256" key="2">
    <source>
        <dbReference type="ARBA" id="ARBA00023125"/>
    </source>
</evidence>
<dbReference type="InterPro" id="IPR009057">
    <property type="entry name" value="Homeodomain-like_sf"/>
</dbReference>
<accession>A0A160TII7</accession>
<dbReference type="EMBL" id="CZQC01000073">
    <property type="protein sequence ID" value="CUS42979.1"/>
    <property type="molecule type" value="Genomic_DNA"/>
</dbReference>
<dbReference type="InterPro" id="IPR009594">
    <property type="entry name" value="Tscrpt_reg_HTH_AraC_N"/>
</dbReference>
<feature type="domain" description="HTH araC/xylS-type" evidence="4">
    <location>
        <begin position="209"/>
        <end position="306"/>
    </location>
</feature>
<keyword evidence="2" id="KW-0238">DNA-binding</keyword>
<dbReference type="SMART" id="SM00342">
    <property type="entry name" value="HTH_ARAC"/>
    <property type="match status" value="1"/>
</dbReference>
<dbReference type="GO" id="GO:0003700">
    <property type="term" value="F:DNA-binding transcription factor activity"/>
    <property type="evidence" value="ECO:0007669"/>
    <property type="project" value="InterPro"/>
</dbReference>
<dbReference type="PRINTS" id="PR00032">
    <property type="entry name" value="HTHARAC"/>
</dbReference>
<dbReference type="SUPFAM" id="SSF46689">
    <property type="entry name" value="Homeodomain-like"/>
    <property type="match status" value="2"/>
</dbReference>
<evidence type="ECO:0000259" key="4">
    <source>
        <dbReference type="PROSITE" id="PS01124"/>
    </source>
</evidence>
<dbReference type="PROSITE" id="PS01124">
    <property type="entry name" value="HTH_ARAC_FAMILY_2"/>
    <property type="match status" value="1"/>
</dbReference>
<proteinExistence type="predicted"/>
<dbReference type="Pfam" id="PF06719">
    <property type="entry name" value="AraC_N"/>
    <property type="match status" value="1"/>
</dbReference>
<dbReference type="PANTHER" id="PTHR46796">
    <property type="entry name" value="HTH-TYPE TRANSCRIPTIONAL ACTIVATOR RHAS-RELATED"/>
    <property type="match status" value="1"/>
</dbReference>
<dbReference type="AlphaFoldDB" id="A0A160TII7"/>
<name>A0A160TII7_9ZZZZ</name>
<gene>
    <name evidence="5" type="ORF">MGWOODY_Tha329</name>
</gene>
<evidence type="ECO:0000313" key="5">
    <source>
        <dbReference type="EMBL" id="CUS42979.1"/>
    </source>
</evidence>
<dbReference type="Gene3D" id="1.10.10.60">
    <property type="entry name" value="Homeodomain-like"/>
    <property type="match status" value="2"/>
</dbReference>
<dbReference type="Pfam" id="PF12833">
    <property type="entry name" value="HTH_18"/>
    <property type="match status" value="1"/>
</dbReference>
<sequence>MTKTTSLTSLANRHRRTAAPRQLIENRTVYASHNAELSIYDTYEAAERVRLDAGEVLYCGMMTGRKVMHGRNGYSRGFLPHESFVIAPGEYVEIDFPDASEETPTSCLTLEISRDTLRTVCDKLNQRSARPAEIGEWKPDESHLLHLLHTDATQHLLERIVGSFVDAEEDRDLVLEFGVNELVARMFRQQGRGFLLQCAQENPTQSALVNVISHVEQCLAETIDIDQLARIACMSRSKLYQQFKHCFGCGPMEYIQQRRLEKACNLIRNGKTITQTCYDVGYSNPSHFSRRFHQQYGMSPREYAARS</sequence>
<evidence type="ECO:0000256" key="1">
    <source>
        <dbReference type="ARBA" id="ARBA00023015"/>
    </source>
</evidence>
<dbReference type="GO" id="GO:0043565">
    <property type="term" value="F:sequence-specific DNA binding"/>
    <property type="evidence" value="ECO:0007669"/>
    <property type="project" value="InterPro"/>
</dbReference>